<evidence type="ECO:0000313" key="2">
    <source>
        <dbReference type="Proteomes" id="UP001056120"/>
    </source>
</evidence>
<gene>
    <name evidence="1" type="ORF">L1987_06683</name>
</gene>
<keyword evidence="2" id="KW-1185">Reference proteome</keyword>
<reference evidence="1 2" key="2">
    <citation type="journal article" date="2022" name="Mol. Ecol. Resour.">
        <title>The genomes of chicory, endive, great burdock and yacon provide insights into Asteraceae paleo-polyploidization history and plant inulin production.</title>
        <authorList>
            <person name="Fan W."/>
            <person name="Wang S."/>
            <person name="Wang H."/>
            <person name="Wang A."/>
            <person name="Jiang F."/>
            <person name="Liu H."/>
            <person name="Zhao H."/>
            <person name="Xu D."/>
            <person name="Zhang Y."/>
        </authorList>
    </citation>
    <scope>NUCLEOTIDE SEQUENCE [LARGE SCALE GENOMIC DNA]</scope>
    <source>
        <strain evidence="2">cv. Yunnan</strain>
        <tissue evidence="1">Leaves</tissue>
    </source>
</reference>
<accession>A0ACB9JZ02</accession>
<organism evidence="1 2">
    <name type="scientific">Smallanthus sonchifolius</name>
    <dbReference type="NCBI Taxonomy" id="185202"/>
    <lineage>
        <taxon>Eukaryota</taxon>
        <taxon>Viridiplantae</taxon>
        <taxon>Streptophyta</taxon>
        <taxon>Embryophyta</taxon>
        <taxon>Tracheophyta</taxon>
        <taxon>Spermatophyta</taxon>
        <taxon>Magnoliopsida</taxon>
        <taxon>eudicotyledons</taxon>
        <taxon>Gunneridae</taxon>
        <taxon>Pentapetalae</taxon>
        <taxon>asterids</taxon>
        <taxon>campanulids</taxon>
        <taxon>Asterales</taxon>
        <taxon>Asteraceae</taxon>
        <taxon>Asteroideae</taxon>
        <taxon>Heliantheae alliance</taxon>
        <taxon>Millerieae</taxon>
        <taxon>Smallanthus</taxon>
    </lineage>
</organism>
<protein>
    <submittedName>
        <fullName evidence="1">Uncharacterized protein</fullName>
    </submittedName>
</protein>
<dbReference type="EMBL" id="CM042019">
    <property type="protein sequence ID" value="KAI3825206.1"/>
    <property type="molecule type" value="Genomic_DNA"/>
</dbReference>
<evidence type="ECO:0000313" key="1">
    <source>
        <dbReference type="EMBL" id="KAI3825206.1"/>
    </source>
</evidence>
<reference evidence="2" key="1">
    <citation type="journal article" date="2022" name="Mol. Ecol. Resour.">
        <title>The genomes of chicory, endive, great burdock and yacon provide insights into Asteraceae palaeo-polyploidization history and plant inulin production.</title>
        <authorList>
            <person name="Fan W."/>
            <person name="Wang S."/>
            <person name="Wang H."/>
            <person name="Wang A."/>
            <person name="Jiang F."/>
            <person name="Liu H."/>
            <person name="Zhao H."/>
            <person name="Xu D."/>
            <person name="Zhang Y."/>
        </authorList>
    </citation>
    <scope>NUCLEOTIDE SEQUENCE [LARGE SCALE GENOMIC DNA]</scope>
    <source>
        <strain evidence="2">cv. Yunnan</strain>
    </source>
</reference>
<comment type="caution">
    <text evidence="1">The sequence shown here is derived from an EMBL/GenBank/DDBJ whole genome shotgun (WGS) entry which is preliminary data.</text>
</comment>
<sequence>MNGLASKPLFNRSMNGLADVIENLIKREGGSGKYERLKSQKGKRLKNLDKKTGKVTWKYKYKPVRAVHKIPLKTIPQDFLGNMKWWYVDVNNCEARIEDKDNKVIVCFYDAMNLINFSKKDQRMLRKNEKMFTDEWIEQGLQYKSSWHFYRSFS</sequence>
<name>A0ACB9JZ02_9ASTR</name>
<dbReference type="Proteomes" id="UP001056120">
    <property type="component" value="Linkage Group LG02"/>
</dbReference>
<proteinExistence type="predicted"/>